<comment type="caution">
    <text evidence="2">The sequence shown here is derived from an EMBL/GenBank/DDBJ whole genome shotgun (WGS) entry which is preliminary data.</text>
</comment>
<gene>
    <name evidence="2" type="ORF">AK812_SmicGene766</name>
</gene>
<sequence>MFFTTWDRFENTHQHDALEIMSLSTFQSLTDMPFGAVLFGAACGSGGVGLRFGSVWDFARAFRVQLEDLGPGIEQNVSVVLELLKNGGIFHELFYPALPEDDGEDGESVEDEPAGDAET</sequence>
<reference evidence="2 3" key="1">
    <citation type="submission" date="2016-02" db="EMBL/GenBank/DDBJ databases">
        <title>Genome analysis of coral dinoflagellate symbionts highlights evolutionary adaptations to a symbiotic lifestyle.</title>
        <authorList>
            <person name="Aranda M."/>
            <person name="Li Y."/>
            <person name="Liew Y.J."/>
            <person name="Baumgarten S."/>
            <person name="Simakov O."/>
            <person name="Wilson M."/>
            <person name="Piel J."/>
            <person name="Ashoor H."/>
            <person name="Bougouffa S."/>
            <person name="Bajic V.B."/>
            <person name="Ryu T."/>
            <person name="Ravasi T."/>
            <person name="Bayer T."/>
            <person name="Micklem G."/>
            <person name="Kim H."/>
            <person name="Bhak J."/>
            <person name="Lajeunesse T.C."/>
            <person name="Voolstra C.R."/>
        </authorList>
    </citation>
    <scope>NUCLEOTIDE SEQUENCE [LARGE SCALE GENOMIC DNA]</scope>
    <source>
        <strain evidence="2 3">CCMP2467</strain>
    </source>
</reference>
<accession>A0A1Q9F5V3</accession>
<evidence type="ECO:0000256" key="1">
    <source>
        <dbReference type="SAM" id="MobiDB-lite"/>
    </source>
</evidence>
<evidence type="ECO:0000313" key="3">
    <source>
        <dbReference type="Proteomes" id="UP000186817"/>
    </source>
</evidence>
<name>A0A1Q9F5V3_SYMMI</name>
<proteinExistence type="predicted"/>
<dbReference type="Proteomes" id="UP000186817">
    <property type="component" value="Unassembled WGS sequence"/>
</dbReference>
<keyword evidence="3" id="KW-1185">Reference proteome</keyword>
<feature type="region of interest" description="Disordered" evidence="1">
    <location>
        <begin position="97"/>
        <end position="119"/>
    </location>
</feature>
<feature type="compositionally biased region" description="Acidic residues" evidence="1">
    <location>
        <begin position="99"/>
        <end position="119"/>
    </location>
</feature>
<protein>
    <submittedName>
        <fullName evidence="2">Uncharacterized protein</fullName>
    </submittedName>
</protein>
<organism evidence="2 3">
    <name type="scientific">Symbiodinium microadriaticum</name>
    <name type="common">Dinoflagellate</name>
    <name type="synonym">Zooxanthella microadriatica</name>
    <dbReference type="NCBI Taxonomy" id="2951"/>
    <lineage>
        <taxon>Eukaryota</taxon>
        <taxon>Sar</taxon>
        <taxon>Alveolata</taxon>
        <taxon>Dinophyceae</taxon>
        <taxon>Suessiales</taxon>
        <taxon>Symbiodiniaceae</taxon>
        <taxon>Symbiodinium</taxon>
    </lineage>
</organism>
<evidence type="ECO:0000313" key="2">
    <source>
        <dbReference type="EMBL" id="OLQ15053.1"/>
    </source>
</evidence>
<dbReference type="EMBL" id="LSRX01000007">
    <property type="protein sequence ID" value="OLQ15053.1"/>
    <property type="molecule type" value="Genomic_DNA"/>
</dbReference>
<dbReference type="AlphaFoldDB" id="A0A1Q9F5V3"/>